<reference evidence="5 6" key="1">
    <citation type="journal article" date="2018" name="Nat. Biotechnol.">
        <title>A standardized bacterial taxonomy based on genome phylogeny substantially revises the tree of life.</title>
        <authorList>
            <person name="Parks D.H."/>
            <person name="Chuvochina M."/>
            <person name="Waite D.W."/>
            <person name="Rinke C."/>
            <person name="Skarshewski A."/>
            <person name="Chaumeil P.A."/>
            <person name="Hugenholtz P."/>
        </authorList>
    </citation>
    <scope>NUCLEOTIDE SEQUENCE [LARGE SCALE GENOMIC DNA]</scope>
    <source>
        <strain evidence="5">UBA8739</strain>
    </source>
</reference>
<dbReference type="SUPFAM" id="SSF55729">
    <property type="entry name" value="Acyl-CoA N-acyltransferases (Nat)"/>
    <property type="match status" value="1"/>
</dbReference>
<dbReference type="Gene3D" id="3.40.630.30">
    <property type="match status" value="1"/>
</dbReference>
<dbReference type="InterPro" id="IPR000182">
    <property type="entry name" value="GNAT_dom"/>
</dbReference>
<dbReference type="AlphaFoldDB" id="A0A3B9II36"/>
<keyword evidence="2" id="KW-0012">Acyltransferase</keyword>
<evidence type="ECO:0000256" key="2">
    <source>
        <dbReference type="ARBA" id="ARBA00023315"/>
    </source>
</evidence>
<dbReference type="Proteomes" id="UP000257706">
    <property type="component" value="Unassembled WGS sequence"/>
</dbReference>
<dbReference type="PANTHER" id="PTHR43877">
    <property type="entry name" value="AMINOALKYLPHOSPHONATE N-ACETYLTRANSFERASE-RELATED-RELATED"/>
    <property type="match status" value="1"/>
</dbReference>
<organism evidence="5 6">
    <name type="scientific">Tistrella mobilis</name>
    <dbReference type="NCBI Taxonomy" id="171437"/>
    <lineage>
        <taxon>Bacteria</taxon>
        <taxon>Pseudomonadati</taxon>
        <taxon>Pseudomonadota</taxon>
        <taxon>Alphaproteobacteria</taxon>
        <taxon>Geminicoccales</taxon>
        <taxon>Geminicoccaceae</taxon>
        <taxon>Tistrella</taxon>
    </lineage>
</organism>
<name>A0A3B9II36_9PROT</name>
<accession>A0A3B9II36</accession>
<evidence type="ECO:0000256" key="3">
    <source>
        <dbReference type="SAM" id="MobiDB-lite"/>
    </source>
</evidence>
<feature type="domain" description="N-acetyltransferase" evidence="4">
    <location>
        <begin position="23"/>
        <end position="180"/>
    </location>
</feature>
<evidence type="ECO:0000313" key="6">
    <source>
        <dbReference type="Proteomes" id="UP000257706"/>
    </source>
</evidence>
<dbReference type="InterPro" id="IPR016181">
    <property type="entry name" value="Acyl_CoA_acyltransferase"/>
</dbReference>
<dbReference type="EMBL" id="DMAI01000096">
    <property type="protein sequence ID" value="HAE46957.1"/>
    <property type="molecule type" value="Genomic_DNA"/>
</dbReference>
<keyword evidence="1" id="KW-0808">Transferase</keyword>
<dbReference type="InterPro" id="IPR050832">
    <property type="entry name" value="Bact_Acetyltransf"/>
</dbReference>
<evidence type="ECO:0000256" key="1">
    <source>
        <dbReference type="ARBA" id="ARBA00022679"/>
    </source>
</evidence>
<sequence>MDRRAGSSDTSGAARPPQRELPVAIREGRLADAAAATRVGVAAWEKGPGSVLPSSARAPMADGKMLETLLRQTPGRILVADVGGHVLGLAVGDADGEQLTDLWVDPRAWGRGLGSRLLAAFEQAAGERGRKRIVIDVLEGDERGLGFCRRRGYQAVGRSTVRDRDLHMMIGKIRLEKRLA</sequence>
<comment type="caution">
    <text evidence="5">The sequence shown here is derived from an EMBL/GenBank/DDBJ whole genome shotgun (WGS) entry which is preliminary data.</text>
</comment>
<dbReference type="GO" id="GO:0016747">
    <property type="term" value="F:acyltransferase activity, transferring groups other than amino-acyl groups"/>
    <property type="evidence" value="ECO:0007669"/>
    <property type="project" value="InterPro"/>
</dbReference>
<dbReference type="Pfam" id="PF00583">
    <property type="entry name" value="Acetyltransf_1"/>
    <property type="match status" value="1"/>
</dbReference>
<protein>
    <recommendedName>
        <fullName evidence="4">N-acetyltransferase domain-containing protein</fullName>
    </recommendedName>
</protein>
<gene>
    <name evidence="5" type="ORF">DCK97_06020</name>
</gene>
<evidence type="ECO:0000259" key="4">
    <source>
        <dbReference type="PROSITE" id="PS51186"/>
    </source>
</evidence>
<evidence type="ECO:0000313" key="5">
    <source>
        <dbReference type="EMBL" id="HAE46957.1"/>
    </source>
</evidence>
<feature type="region of interest" description="Disordered" evidence="3">
    <location>
        <begin position="1"/>
        <end position="22"/>
    </location>
</feature>
<dbReference type="CDD" id="cd04301">
    <property type="entry name" value="NAT_SF"/>
    <property type="match status" value="1"/>
</dbReference>
<proteinExistence type="predicted"/>
<dbReference type="PROSITE" id="PS51186">
    <property type="entry name" value="GNAT"/>
    <property type="match status" value="1"/>
</dbReference>